<keyword evidence="2" id="KW-0805">Transcription regulation</keyword>
<comment type="similarity">
    <text evidence="1">Belongs to the LysR transcriptional regulatory family.</text>
</comment>
<gene>
    <name evidence="6" type="ORF">EHQ31_02285</name>
</gene>
<dbReference type="SUPFAM" id="SSF53850">
    <property type="entry name" value="Periplasmic binding protein-like II"/>
    <property type="match status" value="1"/>
</dbReference>
<dbReference type="Gene3D" id="1.10.10.10">
    <property type="entry name" value="Winged helix-like DNA-binding domain superfamily/Winged helix DNA-binding domain"/>
    <property type="match status" value="1"/>
</dbReference>
<protein>
    <submittedName>
        <fullName evidence="6">LysR family transcriptional regulator</fullName>
    </submittedName>
</protein>
<dbReference type="Proteomes" id="UP000297465">
    <property type="component" value="Unassembled WGS sequence"/>
</dbReference>
<comment type="caution">
    <text evidence="6">The sequence shown here is derived from an EMBL/GenBank/DDBJ whole genome shotgun (WGS) entry which is preliminary data.</text>
</comment>
<sequence length="301" mass="34245">MSPSIRDLDDLKTFVLVVQERSFTQVAFRMGVTKAAVAKRIQGLEKLWNTHLFYRNTRKVIPTREADLIFQKVITVLESVKELENSITNKDELEGILRVTCVSSMSRNFVSDIIEKFQELNPKIIIQLIVTDSLLDLMEESIDVGIRVGTEVPSGLVGSELFKNRISIVASPLYLKSKEKIISPKDLEKHNLLYLDFHKSVRFSGTNLCLSDVTKERNFLSNDAASLVAMGLKGKGVLIRSFWDIEEHIKKGKLVPIHSDCLALENFGSVWVIHPSSRTPSRRMMVFRDFLESECSLRFNL</sequence>
<organism evidence="6 7">
    <name type="scientific">Leptospira montravelensis</name>
    <dbReference type="NCBI Taxonomy" id="2484961"/>
    <lineage>
        <taxon>Bacteria</taxon>
        <taxon>Pseudomonadati</taxon>
        <taxon>Spirochaetota</taxon>
        <taxon>Spirochaetia</taxon>
        <taxon>Leptospirales</taxon>
        <taxon>Leptospiraceae</taxon>
        <taxon>Leptospira</taxon>
    </lineage>
</organism>
<dbReference type="PANTHER" id="PTHR30537:SF5">
    <property type="entry name" value="HTH-TYPE TRANSCRIPTIONAL ACTIVATOR TTDR-RELATED"/>
    <property type="match status" value="1"/>
</dbReference>
<keyword evidence="3" id="KW-0238">DNA-binding</keyword>
<evidence type="ECO:0000256" key="4">
    <source>
        <dbReference type="ARBA" id="ARBA00023163"/>
    </source>
</evidence>
<dbReference type="Gene3D" id="3.40.190.290">
    <property type="match status" value="1"/>
</dbReference>
<name>A0ABY2LTL9_9LEPT</name>
<reference evidence="7" key="1">
    <citation type="journal article" date="2019" name="PLoS Negl. Trop. Dis.">
        <title>Revisiting the worldwide diversity of Leptospira species in the environment.</title>
        <authorList>
            <person name="Vincent A.T."/>
            <person name="Schiettekatte O."/>
            <person name="Bourhy P."/>
            <person name="Veyrier F.J."/>
            <person name="Picardeau M."/>
        </authorList>
    </citation>
    <scope>NUCLEOTIDE SEQUENCE [LARGE SCALE GENOMIC DNA]</scope>
    <source>
        <strain evidence="7">201800278</strain>
    </source>
</reference>
<dbReference type="Pfam" id="PF00126">
    <property type="entry name" value="HTH_1"/>
    <property type="match status" value="1"/>
</dbReference>
<accession>A0ABY2LTL9</accession>
<dbReference type="EMBL" id="RQFO01000004">
    <property type="protein sequence ID" value="TGL05568.1"/>
    <property type="molecule type" value="Genomic_DNA"/>
</dbReference>
<feature type="domain" description="HTH lysR-type" evidence="5">
    <location>
        <begin position="6"/>
        <end position="63"/>
    </location>
</feature>
<dbReference type="CDD" id="cd08422">
    <property type="entry name" value="PBP2_CrgA_like"/>
    <property type="match status" value="1"/>
</dbReference>
<dbReference type="SUPFAM" id="SSF46785">
    <property type="entry name" value="Winged helix' DNA-binding domain"/>
    <property type="match status" value="1"/>
</dbReference>
<evidence type="ECO:0000313" key="6">
    <source>
        <dbReference type="EMBL" id="TGL05568.1"/>
    </source>
</evidence>
<dbReference type="PROSITE" id="PS50931">
    <property type="entry name" value="HTH_LYSR"/>
    <property type="match status" value="1"/>
</dbReference>
<keyword evidence="7" id="KW-1185">Reference proteome</keyword>
<proteinExistence type="inferred from homology"/>
<keyword evidence="4" id="KW-0804">Transcription</keyword>
<dbReference type="InterPro" id="IPR058163">
    <property type="entry name" value="LysR-type_TF_proteobact-type"/>
</dbReference>
<dbReference type="InterPro" id="IPR005119">
    <property type="entry name" value="LysR_subst-bd"/>
</dbReference>
<dbReference type="RefSeq" id="WP_135569191.1">
    <property type="nucleotide sequence ID" value="NZ_RQFN01000011.1"/>
</dbReference>
<dbReference type="InterPro" id="IPR000847">
    <property type="entry name" value="LysR_HTH_N"/>
</dbReference>
<dbReference type="Pfam" id="PF03466">
    <property type="entry name" value="LysR_substrate"/>
    <property type="match status" value="1"/>
</dbReference>
<evidence type="ECO:0000256" key="3">
    <source>
        <dbReference type="ARBA" id="ARBA00023125"/>
    </source>
</evidence>
<dbReference type="InterPro" id="IPR036388">
    <property type="entry name" value="WH-like_DNA-bd_sf"/>
</dbReference>
<evidence type="ECO:0000313" key="7">
    <source>
        <dbReference type="Proteomes" id="UP000297465"/>
    </source>
</evidence>
<dbReference type="InterPro" id="IPR036390">
    <property type="entry name" value="WH_DNA-bd_sf"/>
</dbReference>
<dbReference type="PANTHER" id="PTHR30537">
    <property type="entry name" value="HTH-TYPE TRANSCRIPTIONAL REGULATOR"/>
    <property type="match status" value="1"/>
</dbReference>
<evidence type="ECO:0000259" key="5">
    <source>
        <dbReference type="PROSITE" id="PS50931"/>
    </source>
</evidence>
<evidence type="ECO:0000256" key="1">
    <source>
        <dbReference type="ARBA" id="ARBA00009437"/>
    </source>
</evidence>
<evidence type="ECO:0000256" key="2">
    <source>
        <dbReference type="ARBA" id="ARBA00023015"/>
    </source>
</evidence>